<dbReference type="GO" id="GO:0005524">
    <property type="term" value="F:ATP binding"/>
    <property type="evidence" value="ECO:0007669"/>
    <property type="project" value="UniProtKB-UniRule"/>
</dbReference>
<dbReference type="HAMAP" id="MF_00281">
    <property type="entry name" value="Phe_tRNA_synth_alpha1"/>
    <property type="match status" value="1"/>
</dbReference>
<dbReference type="Pfam" id="PF02912">
    <property type="entry name" value="Phe_tRNA-synt_N"/>
    <property type="match status" value="1"/>
</dbReference>
<evidence type="ECO:0000256" key="7">
    <source>
        <dbReference type="ARBA" id="ARBA00022741"/>
    </source>
</evidence>
<dbReference type="InterPro" id="IPR004188">
    <property type="entry name" value="Phe-tRNA_ligase_II_N"/>
</dbReference>
<keyword evidence="8 13" id="KW-0067">ATP-binding</keyword>
<dbReference type="InterPro" id="IPR002319">
    <property type="entry name" value="Phenylalanyl-tRNA_Synthase"/>
</dbReference>
<evidence type="ECO:0000313" key="15">
    <source>
        <dbReference type="EMBL" id="QGG48795.1"/>
    </source>
</evidence>
<dbReference type="GO" id="GO:0000287">
    <property type="term" value="F:magnesium ion binding"/>
    <property type="evidence" value="ECO:0007669"/>
    <property type="project" value="UniProtKB-UniRule"/>
</dbReference>
<evidence type="ECO:0000256" key="11">
    <source>
        <dbReference type="ARBA" id="ARBA00023146"/>
    </source>
</evidence>
<evidence type="ECO:0000256" key="2">
    <source>
        <dbReference type="ARBA" id="ARBA00010207"/>
    </source>
</evidence>
<keyword evidence="9 13" id="KW-0460">Magnesium</keyword>
<name>A0A5Q2N8H2_9FIRM</name>
<evidence type="ECO:0000256" key="9">
    <source>
        <dbReference type="ARBA" id="ARBA00022842"/>
    </source>
</evidence>
<sequence length="340" mass="38424">MRAELELIRAEASRTLDEVNNSGELQDWRVRYLGKKGQLTQVLRGMGKLSAEERPIIGALANDVRAALEFMLEEKGRQLKGREKEAQLAAESIDVTLPGKVHNLGSKHPLTLVIDEIKEIFLGMGYSIAEGPEVELDYYNFEALNIPKDHPARDMQDSFYITPDILLRTHTSPVQIRAMEKQKPIAPVKVICPGRVFRRDDDATHSPMFHQVEGLLVDKNVTFGDLRGTLLTFVRQMFGPNREIRLRPSFFPFTEPSAEVDISCVICDGKGCRVCKGSGWLEILGAGMVHKKVLEYGGYNPDEVRGFAFGMGVERVAMLKYSIDDMRLLYDNDMRFLSRF</sequence>
<comment type="subunit">
    <text evidence="3 13">Tetramer of two alpha and two beta subunits.</text>
</comment>
<evidence type="ECO:0000256" key="6">
    <source>
        <dbReference type="ARBA" id="ARBA00022723"/>
    </source>
</evidence>
<dbReference type="SUPFAM" id="SSF46589">
    <property type="entry name" value="tRNA-binding arm"/>
    <property type="match status" value="1"/>
</dbReference>
<keyword evidence="6 13" id="KW-0479">Metal-binding</keyword>
<keyword evidence="4 13" id="KW-0963">Cytoplasm</keyword>
<organism evidence="15 16">
    <name type="scientific">Heliorestis convoluta</name>
    <dbReference type="NCBI Taxonomy" id="356322"/>
    <lineage>
        <taxon>Bacteria</taxon>
        <taxon>Bacillati</taxon>
        <taxon>Bacillota</taxon>
        <taxon>Clostridia</taxon>
        <taxon>Eubacteriales</taxon>
        <taxon>Heliobacteriaceae</taxon>
        <taxon>Heliorestis</taxon>
    </lineage>
</organism>
<keyword evidence="7 13" id="KW-0547">Nucleotide-binding</keyword>
<comment type="catalytic activity">
    <reaction evidence="12 13">
        <text>tRNA(Phe) + L-phenylalanine + ATP = L-phenylalanyl-tRNA(Phe) + AMP + diphosphate + H(+)</text>
        <dbReference type="Rhea" id="RHEA:19413"/>
        <dbReference type="Rhea" id="RHEA-COMP:9668"/>
        <dbReference type="Rhea" id="RHEA-COMP:9699"/>
        <dbReference type="ChEBI" id="CHEBI:15378"/>
        <dbReference type="ChEBI" id="CHEBI:30616"/>
        <dbReference type="ChEBI" id="CHEBI:33019"/>
        <dbReference type="ChEBI" id="CHEBI:58095"/>
        <dbReference type="ChEBI" id="CHEBI:78442"/>
        <dbReference type="ChEBI" id="CHEBI:78531"/>
        <dbReference type="ChEBI" id="CHEBI:456215"/>
        <dbReference type="EC" id="6.1.1.20"/>
    </reaction>
</comment>
<evidence type="ECO:0000256" key="10">
    <source>
        <dbReference type="ARBA" id="ARBA00022917"/>
    </source>
</evidence>
<dbReference type="InterPro" id="IPR045864">
    <property type="entry name" value="aa-tRNA-synth_II/BPL/LPL"/>
</dbReference>
<dbReference type="InterPro" id="IPR022911">
    <property type="entry name" value="Phe_tRNA_ligase_alpha1_bac"/>
</dbReference>
<dbReference type="InterPro" id="IPR010978">
    <property type="entry name" value="tRNA-bd_arm"/>
</dbReference>
<gene>
    <name evidence="13 15" type="primary">pheS</name>
    <name evidence="15" type="ORF">FTV88_2706</name>
</gene>
<keyword evidence="5 13" id="KW-0436">Ligase</keyword>
<proteinExistence type="inferred from homology"/>
<dbReference type="EC" id="6.1.1.20" evidence="13"/>
<dbReference type="GO" id="GO:0140096">
    <property type="term" value="F:catalytic activity, acting on a protein"/>
    <property type="evidence" value="ECO:0007669"/>
    <property type="project" value="UniProtKB-ARBA"/>
</dbReference>
<evidence type="ECO:0000256" key="1">
    <source>
        <dbReference type="ARBA" id="ARBA00004496"/>
    </source>
</evidence>
<dbReference type="PROSITE" id="PS50862">
    <property type="entry name" value="AA_TRNA_LIGASE_II"/>
    <property type="match status" value="1"/>
</dbReference>
<evidence type="ECO:0000256" key="4">
    <source>
        <dbReference type="ARBA" id="ARBA00022490"/>
    </source>
</evidence>
<dbReference type="Gene3D" id="3.30.930.10">
    <property type="entry name" value="Bira Bifunctional Protein, Domain 2"/>
    <property type="match status" value="1"/>
</dbReference>
<keyword evidence="11 13" id="KW-0030">Aminoacyl-tRNA synthetase</keyword>
<dbReference type="OrthoDB" id="9800719at2"/>
<dbReference type="FunFam" id="3.30.930.10:FF:000003">
    <property type="entry name" value="Phenylalanine--tRNA ligase alpha subunit"/>
    <property type="match status" value="1"/>
</dbReference>
<evidence type="ECO:0000256" key="12">
    <source>
        <dbReference type="ARBA" id="ARBA00049255"/>
    </source>
</evidence>
<dbReference type="SUPFAM" id="SSF55681">
    <property type="entry name" value="Class II aaRS and biotin synthetases"/>
    <property type="match status" value="1"/>
</dbReference>
<comment type="cofactor">
    <cofactor evidence="13">
        <name>Mg(2+)</name>
        <dbReference type="ChEBI" id="CHEBI:18420"/>
    </cofactor>
    <text evidence="13">Binds 2 magnesium ions per tetramer.</text>
</comment>
<keyword evidence="10 13" id="KW-0648">Protein biosynthesis</keyword>
<dbReference type="GO" id="GO:0016740">
    <property type="term" value="F:transferase activity"/>
    <property type="evidence" value="ECO:0007669"/>
    <property type="project" value="UniProtKB-ARBA"/>
</dbReference>
<feature type="binding site" evidence="13">
    <location>
        <position position="255"/>
    </location>
    <ligand>
        <name>Mg(2+)</name>
        <dbReference type="ChEBI" id="CHEBI:18420"/>
        <note>shared with beta subunit</note>
    </ligand>
</feature>
<dbReference type="RefSeq" id="WP_153725898.1">
    <property type="nucleotide sequence ID" value="NZ_CP045875.1"/>
</dbReference>
<dbReference type="Proteomes" id="UP000366051">
    <property type="component" value="Chromosome"/>
</dbReference>
<dbReference type="AlphaFoldDB" id="A0A5Q2N8H2"/>
<dbReference type="PANTHER" id="PTHR11538:SF41">
    <property type="entry name" value="PHENYLALANINE--TRNA LIGASE, MITOCHONDRIAL"/>
    <property type="match status" value="1"/>
</dbReference>
<evidence type="ECO:0000313" key="16">
    <source>
        <dbReference type="Proteomes" id="UP000366051"/>
    </source>
</evidence>
<dbReference type="Pfam" id="PF01409">
    <property type="entry name" value="tRNA-synt_2d"/>
    <property type="match status" value="1"/>
</dbReference>
<evidence type="ECO:0000256" key="3">
    <source>
        <dbReference type="ARBA" id="ARBA00011209"/>
    </source>
</evidence>
<evidence type="ECO:0000256" key="8">
    <source>
        <dbReference type="ARBA" id="ARBA00022840"/>
    </source>
</evidence>
<accession>A0A5Q2N8H2</accession>
<dbReference type="GO" id="GO:0005737">
    <property type="term" value="C:cytoplasm"/>
    <property type="evidence" value="ECO:0007669"/>
    <property type="project" value="UniProtKB-SubCell"/>
</dbReference>
<evidence type="ECO:0000256" key="5">
    <source>
        <dbReference type="ARBA" id="ARBA00022598"/>
    </source>
</evidence>
<dbReference type="InterPro" id="IPR006195">
    <property type="entry name" value="aa-tRNA-synth_II"/>
</dbReference>
<keyword evidence="16" id="KW-1185">Reference proteome</keyword>
<reference evidence="16" key="1">
    <citation type="submission" date="2019-11" db="EMBL/GenBank/DDBJ databases">
        <title>Genome sequence of Heliorestis convoluta strain HH, an alkaliphilic and minimalistic phototrophic bacterium from a soda lake in Egypt.</title>
        <authorList>
            <person name="Dewey E.D."/>
            <person name="Stokes L.M."/>
            <person name="Burchell B.M."/>
            <person name="Shaffer K.N."/>
            <person name="Huntington A.M."/>
            <person name="Baker J.M."/>
            <person name="Nadendla S."/>
            <person name="Giglio M.G."/>
            <person name="Touchman J.W."/>
            <person name="Blankenship R.E."/>
            <person name="Madigan M.T."/>
            <person name="Sattley W.M."/>
        </authorList>
    </citation>
    <scope>NUCLEOTIDE SEQUENCE [LARGE SCALE GENOMIC DNA]</scope>
    <source>
        <strain evidence="16">HH</strain>
    </source>
</reference>
<dbReference type="CDD" id="cd00496">
    <property type="entry name" value="PheRS_alpha_core"/>
    <property type="match status" value="1"/>
</dbReference>
<dbReference type="GO" id="GO:0004826">
    <property type="term" value="F:phenylalanine-tRNA ligase activity"/>
    <property type="evidence" value="ECO:0007669"/>
    <property type="project" value="UniProtKB-UniRule"/>
</dbReference>
<protein>
    <recommendedName>
        <fullName evidence="13">Phenylalanine--tRNA ligase alpha subunit</fullName>
        <ecNumber evidence="13">6.1.1.20</ecNumber>
    </recommendedName>
    <alternativeName>
        <fullName evidence="13">Phenylalanyl-tRNA synthetase alpha subunit</fullName>
        <shortName evidence="13">PheRS</shortName>
    </alternativeName>
</protein>
<dbReference type="GO" id="GO:0006432">
    <property type="term" value="P:phenylalanyl-tRNA aminoacylation"/>
    <property type="evidence" value="ECO:0007669"/>
    <property type="project" value="UniProtKB-UniRule"/>
</dbReference>
<dbReference type="GO" id="GO:0000049">
    <property type="term" value="F:tRNA binding"/>
    <property type="evidence" value="ECO:0007669"/>
    <property type="project" value="InterPro"/>
</dbReference>
<comment type="subcellular location">
    <subcellularLocation>
        <location evidence="1 13">Cytoplasm</location>
    </subcellularLocation>
</comment>
<feature type="domain" description="Aminoacyl-transfer RNA synthetases class-II family profile" evidence="14">
    <location>
        <begin position="117"/>
        <end position="319"/>
    </location>
</feature>
<evidence type="ECO:0000256" key="13">
    <source>
        <dbReference type="HAMAP-Rule" id="MF_00281"/>
    </source>
</evidence>
<comment type="similarity">
    <text evidence="2 13">Belongs to the class-II aminoacyl-tRNA synthetase family. Phe-tRNA synthetase alpha subunit type 1 subfamily.</text>
</comment>
<dbReference type="KEGG" id="hcv:FTV88_2706"/>
<dbReference type="EMBL" id="CP045875">
    <property type="protein sequence ID" value="QGG48795.1"/>
    <property type="molecule type" value="Genomic_DNA"/>
</dbReference>
<evidence type="ECO:0000259" key="14">
    <source>
        <dbReference type="PROSITE" id="PS50862"/>
    </source>
</evidence>
<dbReference type="PANTHER" id="PTHR11538">
    <property type="entry name" value="PHENYLALANYL-TRNA SYNTHETASE"/>
    <property type="match status" value="1"/>
</dbReference>